<evidence type="ECO:0000313" key="1">
    <source>
        <dbReference type="EMBL" id="MBC1173448.1"/>
    </source>
</evidence>
<organism evidence="1">
    <name type="scientific">Lutzomyia longipalpis</name>
    <name type="common">Sand fly</name>
    <dbReference type="NCBI Taxonomy" id="7200"/>
    <lineage>
        <taxon>Eukaryota</taxon>
        <taxon>Metazoa</taxon>
        <taxon>Ecdysozoa</taxon>
        <taxon>Arthropoda</taxon>
        <taxon>Hexapoda</taxon>
        <taxon>Insecta</taxon>
        <taxon>Pterygota</taxon>
        <taxon>Neoptera</taxon>
        <taxon>Endopterygota</taxon>
        <taxon>Diptera</taxon>
        <taxon>Nematocera</taxon>
        <taxon>Psychodoidea</taxon>
        <taxon>Psychodidae</taxon>
        <taxon>Lutzomyia</taxon>
        <taxon>Lutzomyia</taxon>
    </lineage>
</organism>
<proteinExistence type="predicted"/>
<dbReference type="AlphaFoldDB" id="A0A7G3ANK5"/>
<protein>
    <submittedName>
        <fullName evidence="1">Putative secreted protein</fullName>
    </submittedName>
</protein>
<name>A0A7G3ANK5_LUTLO</name>
<sequence>MIPSPKIYFLFFFFKLILRGRTSRGHLFFIPKQGIFLLFFFFNNILLQPLYCTCAEVRDANCHVFFFLFKNSSLFSTCEKKTVNRAQKAEYPTLSPIFFISSSSFFFLISGTPNKIFFHSFNIVLFVFLCEVSKGCFT</sequence>
<accession>A0A7G3ANK5</accession>
<dbReference type="EMBL" id="GITU01004745">
    <property type="protein sequence ID" value="MBC1173448.1"/>
    <property type="molecule type" value="Transcribed_RNA"/>
</dbReference>
<reference evidence="1" key="1">
    <citation type="journal article" date="2020" name="BMC">
        <title>Leishmania infection induces a limited differential gene expression in the sand fly midgut.</title>
        <authorList>
            <person name="Coutinho-Abreu I.V."/>
            <person name="Serafim T.D."/>
            <person name="Meneses C."/>
            <person name="Kamhawi S."/>
            <person name="Oliveira F."/>
            <person name="Valenzuela J.G."/>
        </authorList>
    </citation>
    <scope>NUCLEOTIDE SEQUENCE</scope>
    <source>
        <strain evidence="1">Jacobina</strain>
        <tissue evidence="1">Midgut</tissue>
    </source>
</reference>